<reference evidence="1 2" key="1">
    <citation type="submission" date="2020-07" db="EMBL/GenBank/DDBJ databases">
        <title>Sequencing the genomes of 1000 actinobacteria strains.</title>
        <authorList>
            <person name="Klenk H.-P."/>
        </authorList>
    </citation>
    <scope>NUCLEOTIDE SEQUENCE [LARGE SCALE GENOMIC DNA]</scope>
    <source>
        <strain evidence="1 2">DSM 44442</strain>
    </source>
</reference>
<gene>
    <name evidence="1" type="ORF">HNR10_005708</name>
</gene>
<dbReference type="RefSeq" id="WP_179828879.1">
    <property type="nucleotide sequence ID" value="NZ_JACCFS010000001.1"/>
</dbReference>
<evidence type="ECO:0000313" key="1">
    <source>
        <dbReference type="EMBL" id="NYJ37827.1"/>
    </source>
</evidence>
<evidence type="ECO:0000313" key="2">
    <source>
        <dbReference type="Proteomes" id="UP000572051"/>
    </source>
</evidence>
<name>A0A7Z0ETV5_9ACTN</name>
<keyword evidence="2" id="KW-1185">Reference proteome</keyword>
<dbReference type="AlphaFoldDB" id="A0A7Z0ETV5"/>
<dbReference type="Proteomes" id="UP000572051">
    <property type="component" value="Unassembled WGS sequence"/>
</dbReference>
<dbReference type="EMBL" id="JACCFS010000001">
    <property type="protein sequence ID" value="NYJ37827.1"/>
    <property type="molecule type" value="Genomic_DNA"/>
</dbReference>
<proteinExistence type="predicted"/>
<accession>A0A7Z0ETV5</accession>
<comment type="caution">
    <text evidence="1">The sequence shown here is derived from an EMBL/GenBank/DDBJ whole genome shotgun (WGS) entry which is preliminary data.</text>
</comment>
<sequence length="528" mass="56520">MTERIFSAVHDCLDWARALDPPLAPDPDALLFVLTAHLDAGSPDPADWSVSDVDDIARTVQHWTGLAGDLRPAWLAWCDFLVDTGRLVCAESPRRLRAAIAAADLESDRPAPRRDPVEEGALPLLHRLGAGEDGEPEPLRPVLRARPGDLDAAARSCAVLADAARLTVWADHGLRLDPDREDDALTPADTERAAAALDLDPARVRELFAIARDAGLLRTTYTRVLPGPTARAWADGEPGAVADAWAGALLAMTRLRGMTAFLVLTDLFVCGDLRTPAEVVDAYGPAVVPGARDADPEQAVRCVLETLAELGAVAREDHRYRTTPLGDHFMVGRLRHSGAHVPLAPTVGAMSADEALTLLEEGRPVDTAGLLERWTAERDTTTAARQLWEAGAAPEAWRRRTRVAAHLSVLEADLFPMLSLYTHHPVLGGWARRLLGAAPEPPTSHQTAWAVLDDYALLLDADLPLPAGDGERYAPHADGFVQAVWLTGHPVADAVLARCAEGALGPEVAGAARSVLEHELVGQQVDAG</sequence>
<protein>
    <submittedName>
        <fullName evidence="1">Uncharacterized protein</fullName>
    </submittedName>
</protein>
<organism evidence="1 2">
    <name type="scientific">Nocardiopsis aegyptia</name>
    <dbReference type="NCBI Taxonomy" id="220378"/>
    <lineage>
        <taxon>Bacteria</taxon>
        <taxon>Bacillati</taxon>
        <taxon>Actinomycetota</taxon>
        <taxon>Actinomycetes</taxon>
        <taxon>Streptosporangiales</taxon>
        <taxon>Nocardiopsidaceae</taxon>
        <taxon>Nocardiopsis</taxon>
    </lineage>
</organism>